<comment type="subcellular location">
    <subcellularLocation>
        <location evidence="1">Nucleus</location>
    </subcellularLocation>
</comment>
<feature type="domain" description="AP2/ERF" evidence="7">
    <location>
        <begin position="1"/>
        <end position="58"/>
    </location>
</feature>
<keyword evidence="2" id="KW-0805">Transcription regulation</keyword>
<protein>
    <recommendedName>
        <fullName evidence="7">AP2/ERF domain-containing protein</fullName>
    </recommendedName>
</protein>
<reference evidence="8" key="2">
    <citation type="submission" date="2021-12" db="EMBL/GenBank/DDBJ databases">
        <title>Resequencing data analysis of finger millet.</title>
        <authorList>
            <person name="Hatakeyama M."/>
            <person name="Aluri S."/>
            <person name="Balachadran M.T."/>
            <person name="Sivarajan S.R."/>
            <person name="Poveda L."/>
            <person name="Shimizu-Inatsugi R."/>
            <person name="Schlapbach R."/>
            <person name="Sreeman S.M."/>
            <person name="Shimizu K.K."/>
        </authorList>
    </citation>
    <scope>NUCLEOTIDE SEQUENCE</scope>
</reference>
<dbReference type="SUPFAM" id="SSF54171">
    <property type="entry name" value="DNA-binding domain"/>
    <property type="match status" value="1"/>
</dbReference>
<dbReference type="GO" id="GO:0003677">
    <property type="term" value="F:DNA binding"/>
    <property type="evidence" value="ECO:0007669"/>
    <property type="project" value="UniProtKB-KW"/>
</dbReference>
<keyword evidence="3" id="KW-0238">DNA-binding</keyword>
<keyword evidence="4" id="KW-0804">Transcription</keyword>
<dbReference type="InterPro" id="IPR044808">
    <property type="entry name" value="ERF_plant"/>
</dbReference>
<dbReference type="PRINTS" id="PR00367">
    <property type="entry name" value="ETHRSPELEMNT"/>
</dbReference>
<dbReference type="GO" id="GO:0009873">
    <property type="term" value="P:ethylene-activated signaling pathway"/>
    <property type="evidence" value="ECO:0007669"/>
    <property type="project" value="InterPro"/>
</dbReference>
<comment type="caution">
    <text evidence="8">The sequence shown here is derived from an EMBL/GenBank/DDBJ whole genome shotgun (WGS) entry which is preliminary data.</text>
</comment>
<dbReference type="Proteomes" id="UP001054889">
    <property type="component" value="Unassembled WGS sequence"/>
</dbReference>
<evidence type="ECO:0000313" key="8">
    <source>
        <dbReference type="EMBL" id="GJM98613.1"/>
    </source>
</evidence>
<sequence>MFRGVRQRPWGKWAAEIRDPRRAARVWLGTFDTAEEAARAYDRAALEFRGARARLNFPCHLEPLPSNGDSAVATTQTLTPPSSCSADAAEERTPEEEWELGGADGAGDELWDGLQDLMKMDDADFWSLAPLYGAAPTFEGCCCCRST</sequence>
<dbReference type="InterPro" id="IPR016177">
    <property type="entry name" value="DNA-bd_dom_sf"/>
</dbReference>
<name>A0AAV5CJZ0_ELECO</name>
<dbReference type="EMBL" id="BQKI01000007">
    <property type="protein sequence ID" value="GJM98613.1"/>
    <property type="molecule type" value="Genomic_DNA"/>
</dbReference>
<reference evidence="8" key="1">
    <citation type="journal article" date="2018" name="DNA Res.">
        <title>Multiple hybrid de novo genome assembly of finger millet, an orphan allotetraploid crop.</title>
        <authorList>
            <person name="Hatakeyama M."/>
            <person name="Aluri S."/>
            <person name="Balachadran M.T."/>
            <person name="Sivarajan S.R."/>
            <person name="Patrignani A."/>
            <person name="Gruter S."/>
            <person name="Poveda L."/>
            <person name="Shimizu-Inatsugi R."/>
            <person name="Baeten J."/>
            <person name="Francoijs K.J."/>
            <person name="Nataraja K.N."/>
            <person name="Reddy Y.A.N."/>
            <person name="Phadnis S."/>
            <person name="Ravikumar R.L."/>
            <person name="Schlapbach R."/>
            <person name="Sreeman S.M."/>
            <person name="Shimizu K.K."/>
        </authorList>
    </citation>
    <scope>NUCLEOTIDE SEQUENCE</scope>
</reference>
<dbReference type="GO" id="GO:0003700">
    <property type="term" value="F:DNA-binding transcription factor activity"/>
    <property type="evidence" value="ECO:0007669"/>
    <property type="project" value="InterPro"/>
</dbReference>
<keyword evidence="9" id="KW-1185">Reference proteome</keyword>
<evidence type="ECO:0000256" key="2">
    <source>
        <dbReference type="ARBA" id="ARBA00023015"/>
    </source>
</evidence>
<dbReference type="InterPro" id="IPR036955">
    <property type="entry name" value="AP2/ERF_dom_sf"/>
</dbReference>
<dbReference type="PROSITE" id="PS51032">
    <property type="entry name" value="AP2_ERF"/>
    <property type="match status" value="1"/>
</dbReference>
<dbReference type="SMART" id="SM00380">
    <property type="entry name" value="AP2"/>
    <property type="match status" value="1"/>
</dbReference>
<proteinExistence type="predicted"/>
<dbReference type="Pfam" id="PF00847">
    <property type="entry name" value="AP2"/>
    <property type="match status" value="1"/>
</dbReference>
<evidence type="ECO:0000256" key="3">
    <source>
        <dbReference type="ARBA" id="ARBA00023125"/>
    </source>
</evidence>
<evidence type="ECO:0000256" key="4">
    <source>
        <dbReference type="ARBA" id="ARBA00023163"/>
    </source>
</evidence>
<evidence type="ECO:0000313" key="9">
    <source>
        <dbReference type="Proteomes" id="UP001054889"/>
    </source>
</evidence>
<dbReference type="InterPro" id="IPR001471">
    <property type="entry name" value="AP2/ERF_dom"/>
</dbReference>
<keyword evidence="5" id="KW-0539">Nucleus</keyword>
<organism evidence="8 9">
    <name type="scientific">Eleusine coracana subsp. coracana</name>
    <dbReference type="NCBI Taxonomy" id="191504"/>
    <lineage>
        <taxon>Eukaryota</taxon>
        <taxon>Viridiplantae</taxon>
        <taxon>Streptophyta</taxon>
        <taxon>Embryophyta</taxon>
        <taxon>Tracheophyta</taxon>
        <taxon>Spermatophyta</taxon>
        <taxon>Magnoliopsida</taxon>
        <taxon>Liliopsida</taxon>
        <taxon>Poales</taxon>
        <taxon>Poaceae</taxon>
        <taxon>PACMAD clade</taxon>
        <taxon>Chloridoideae</taxon>
        <taxon>Cynodonteae</taxon>
        <taxon>Eleusininae</taxon>
        <taxon>Eleusine</taxon>
    </lineage>
</organism>
<evidence type="ECO:0000256" key="5">
    <source>
        <dbReference type="ARBA" id="ARBA00023242"/>
    </source>
</evidence>
<feature type="compositionally biased region" description="Polar residues" evidence="6">
    <location>
        <begin position="67"/>
        <end position="85"/>
    </location>
</feature>
<dbReference type="FunFam" id="3.30.730.10:FF:000001">
    <property type="entry name" value="Ethylene-responsive transcription factor 2"/>
    <property type="match status" value="1"/>
</dbReference>
<dbReference type="GO" id="GO:0005634">
    <property type="term" value="C:nucleus"/>
    <property type="evidence" value="ECO:0007669"/>
    <property type="project" value="UniProtKB-SubCell"/>
</dbReference>
<gene>
    <name evidence="8" type="primary">ga15641</name>
    <name evidence="8" type="ORF">PR202_ga15641</name>
</gene>
<evidence type="ECO:0000256" key="1">
    <source>
        <dbReference type="ARBA" id="ARBA00004123"/>
    </source>
</evidence>
<dbReference type="PANTHER" id="PTHR31190:SF181">
    <property type="entry name" value="OS02G0764700 PROTEIN"/>
    <property type="match status" value="1"/>
</dbReference>
<dbReference type="Gene3D" id="3.30.730.10">
    <property type="entry name" value="AP2/ERF domain"/>
    <property type="match status" value="1"/>
</dbReference>
<accession>A0AAV5CJZ0</accession>
<evidence type="ECO:0000256" key="6">
    <source>
        <dbReference type="SAM" id="MobiDB-lite"/>
    </source>
</evidence>
<feature type="region of interest" description="Disordered" evidence="6">
    <location>
        <begin position="66"/>
        <end position="105"/>
    </location>
</feature>
<dbReference type="PANTHER" id="PTHR31190">
    <property type="entry name" value="DNA-BINDING DOMAIN"/>
    <property type="match status" value="1"/>
</dbReference>
<dbReference type="AlphaFoldDB" id="A0AAV5CJZ0"/>
<evidence type="ECO:0000259" key="7">
    <source>
        <dbReference type="PROSITE" id="PS51032"/>
    </source>
</evidence>
<dbReference type="CDD" id="cd00018">
    <property type="entry name" value="AP2"/>
    <property type="match status" value="1"/>
</dbReference>